<dbReference type="GO" id="GO:0005886">
    <property type="term" value="C:plasma membrane"/>
    <property type="evidence" value="ECO:0007669"/>
    <property type="project" value="UniProtKB-SubCell"/>
</dbReference>
<evidence type="ECO:0000256" key="3">
    <source>
        <dbReference type="ARBA" id="ARBA00022448"/>
    </source>
</evidence>
<feature type="transmembrane region" description="Helical" evidence="8">
    <location>
        <begin position="155"/>
        <end position="174"/>
    </location>
</feature>
<reference evidence="9" key="1">
    <citation type="submission" date="2021-03" db="EMBL/GenBank/DDBJ databases">
        <title>Genome sequencing and assembly of Tianweitania sediminis.</title>
        <authorList>
            <person name="Chhetri G."/>
        </authorList>
    </citation>
    <scope>NUCLEOTIDE SEQUENCE</scope>
    <source>
        <strain evidence="9">Z8</strain>
    </source>
</reference>
<keyword evidence="5 8" id="KW-0812">Transmembrane</keyword>
<protein>
    <recommendedName>
        <fullName evidence="8">Probable membrane transporter protein</fullName>
    </recommendedName>
</protein>
<feature type="transmembrane region" description="Helical" evidence="8">
    <location>
        <begin position="78"/>
        <end position="96"/>
    </location>
</feature>
<accession>A0A8J7R0J3</accession>
<dbReference type="PANTHER" id="PTHR30269">
    <property type="entry name" value="TRANSMEMBRANE PROTEIN YFCA"/>
    <property type="match status" value="1"/>
</dbReference>
<comment type="caution">
    <text evidence="9">The sequence shown here is derived from an EMBL/GenBank/DDBJ whole genome shotgun (WGS) entry which is preliminary data.</text>
</comment>
<evidence type="ECO:0000256" key="1">
    <source>
        <dbReference type="ARBA" id="ARBA00004651"/>
    </source>
</evidence>
<dbReference type="AlphaFoldDB" id="A0A8J7R0J3"/>
<dbReference type="Pfam" id="PF01925">
    <property type="entry name" value="TauE"/>
    <property type="match status" value="1"/>
</dbReference>
<feature type="transmembrane region" description="Helical" evidence="8">
    <location>
        <begin position="186"/>
        <end position="211"/>
    </location>
</feature>
<evidence type="ECO:0000313" key="10">
    <source>
        <dbReference type="Proteomes" id="UP000666240"/>
    </source>
</evidence>
<sequence>MPEITLQLLAILAIAAFFAGMVDSIAGGGGLITVPALLLVGFAPVEALGTNKLQGLFGSGSATLAYAQKGHVDLRRQLPFAALAGVGGALGALLATMLPGEWLQIVLPFLLVTIALYFLLKPNLDDLDRAQRVPPFPFGLTVVPLIGFYDGVFGPGTGSFFMLAFVTLAGYGMLKATAHTKLLNFASNVGGFLAFMLVGVIAWKVGLVMGVAQFLGARVGAALAIRVGAKLIRPLLVLTCTALAIRLLADERNPLHVYFVGWFS</sequence>
<dbReference type="InterPro" id="IPR002781">
    <property type="entry name" value="TM_pro_TauE-like"/>
</dbReference>
<evidence type="ECO:0000256" key="6">
    <source>
        <dbReference type="ARBA" id="ARBA00022989"/>
    </source>
</evidence>
<keyword evidence="6 8" id="KW-1133">Transmembrane helix</keyword>
<evidence type="ECO:0000256" key="2">
    <source>
        <dbReference type="ARBA" id="ARBA00009142"/>
    </source>
</evidence>
<comment type="subcellular location">
    <subcellularLocation>
        <location evidence="1 8">Cell membrane</location>
        <topology evidence="1 8">Multi-pass membrane protein</topology>
    </subcellularLocation>
</comment>
<gene>
    <name evidence="9" type="ORF">J5Y06_13575</name>
</gene>
<evidence type="ECO:0000256" key="8">
    <source>
        <dbReference type="RuleBase" id="RU363041"/>
    </source>
</evidence>
<dbReference type="RefSeq" id="WP_209335720.1">
    <property type="nucleotide sequence ID" value="NZ_JAGIYY010000004.1"/>
</dbReference>
<proteinExistence type="inferred from homology"/>
<dbReference type="Proteomes" id="UP000666240">
    <property type="component" value="Unassembled WGS sequence"/>
</dbReference>
<name>A0A8J7R0J3_9HYPH</name>
<evidence type="ECO:0000256" key="5">
    <source>
        <dbReference type="ARBA" id="ARBA00022692"/>
    </source>
</evidence>
<evidence type="ECO:0000313" key="9">
    <source>
        <dbReference type="EMBL" id="MBP0439685.1"/>
    </source>
</evidence>
<dbReference type="EMBL" id="JAGIYY010000004">
    <property type="protein sequence ID" value="MBP0439685.1"/>
    <property type="molecule type" value="Genomic_DNA"/>
</dbReference>
<keyword evidence="3" id="KW-0813">Transport</keyword>
<organism evidence="9 10">
    <name type="scientific">Tianweitania sediminis</name>
    <dbReference type="NCBI Taxonomy" id="1502156"/>
    <lineage>
        <taxon>Bacteria</taxon>
        <taxon>Pseudomonadati</taxon>
        <taxon>Pseudomonadota</taxon>
        <taxon>Alphaproteobacteria</taxon>
        <taxon>Hyphomicrobiales</taxon>
        <taxon>Phyllobacteriaceae</taxon>
        <taxon>Tianweitania</taxon>
    </lineage>
</organism>
<keyword evidence="4 8" id="KW-1003">Cell membrane</keyword>
<evidence type="ECO:0000256" key="7">
    <source>
        <dbReference type="ARBA" id="ARBA00023136"/>
    </source>
</evidence>
<keyword evidence="10" id="KW-1185">Reference proteome</keyword>
<keyword evidence="7 8" id="KW-0472">Membrane</keyword>
<comment type="similarity">
    <text evidence="2 8">Belongs to the 4-toluene sulfonate uptake permease (TSUP) (TC 2.A.102) family.</text>
</comment>
<evidence type="ECO:0000256" key="4">
    <source>
        <dbReference type="ARBA" id="ARBA00022475"/>
    </source>
</evidence>
<feature type="transmembrane region" description="Helical" evidence="8">
    <location>
        <begin position="102"/>
        <end position="120"/>
    </location>
</feature>
<dbReference type="InterPro" id="IPR052017">
    <property type="entry name" value="TSUP"/>
</dbReference>
<feature type="transmembrane region" description="Helical" evidence="8">
    <location>
        <begin position="231"/>
        <end position="249"/>
    </location>
</feature>
<dbReference type="PANTHER" id="PTHR30269:SF0">
    <property type="entry name" value="MEMBRANE TRANSPORTER PROTEIN YFCA-RELATED"/>
    <property type="match status" value="1"/>
</dbReference>